<reference evidence="8 9" key="1">
    <citation type="submission" date="2016-07" db="EMBL/GenBank/DDBJ databases">
        <title>Caryophanon latum genome sequencing.</title>
        <authorList>
            <person name="Verma A."/>
            <person name="Pal Y."/>
            <person name="Krishnamurthi S."/>
        </authorList>
    </citation>
    <scope>NUCLEOTIDE SEQUENCE [LARGE SCALE GENOMIC DNA]</scope>
    <source>
        <strain evidence="8 9">DSM 14151</strain>
    </source>
</reference>
<feature type="transmembrane region" description="Helical" evidence="5">
    <location>
        <begin position="154"/>
        <end position="175"/>
    </location>
</feature>
<accession>A0A1C0YAI2</accession>
<dbReference type="PANTHER" id="PTHR34820:SF4">
    <property type="entry name" value="INNER MEMBRANE PROTEIN YEBZ"/>
    <property type="match status" value="1"/>
</dbReference>
<dbReference type="Proteomes" id="UP000093482">
    <property type="component" value="Unassembled WGS sequence"/>
</dbReference>
<dbReference type="RefSeq" id="WP_066466595.1">
    <property type="nucleotide sequence ID" value="NZ_MATO01000084.1"/>
</dbReference>
<feature type="signal peptide" evidence="6">
    <location>
        <begin position="1"/>
        <end position="23"/>
    </location>
</feature>
<dbReference type="AlphaFoldDB" id="A0A1C0YAI2"/>
<dbReference type="GO" id="GO:0005507">
    <property type="term" value="F:copper ion binding"/>
    <property type="evidence" value="ECO:0007669"/>
    <property type="project" value="InterPro"/>
</dbReference>
<evidence type="ECO:0000313" key="9">
    <source>
        <dbReference type="Proteomes" id="UP000093482"/>
    </source>
</evidence>
<dbReference type="InterPro" id="IPR014756">
    <property type="entry name" value="Ig_E-set"/>
</dbReference>
<protein>
    <recommendedName>
        <fullName evidence="7">CopC domain-containing protein</fullName>
    </recommendedName>
</protein>
<keyword evidence="9" id="KW-1185">Reference proteome</keyword>
<evidence type="ECO:0000259" key="7">
    <source>
        <dbReference type="Pfam" id="PF04234"/>
    </source>
</evidence>
<evidence type="ECO:0000256" key="5">
    <source>
        <dbReference type="SAM" id="Phobius"/>
    </source>
</evidence>
<evidence type="ECO:0000256" key="1">
    <source>
        <dbReference type="ARBA" id="ARBA00004196"/>
    </source>
</evidence>
<keyword evidence="5" id="KW-0812">Transmembrane</keyword>
<comment type="subcellular location">
    <subcellularLocation>
        <location evidence="1">Cell envelope</location>
    </subcellularLocation>
</comment>
<feature type="chain" id="PRO_5008648984" description="CopC domain-containing protein" evidence="6">
    <location>
        <begin position="24"/>
        <end position="179"/>
    </location>
</feature>
<evidence type="ECO:0000256" key="2">
    <source>
        <dbReference type="ARBA" id="ARBA00022723"/>
    </source>
</evidence>
<keyword evidence="4" id="KW-0186">Copper</keyword>
<dbReference type="Pfam" id="PF04234">
    <property type="entry name" value="CopC"/>
    <property type="match status" value="1"/>
</dbReference>
<dbReference type="InterPro" id="IPR032694">
    <property type="entry name" value="CopC/D"/>
</dbReference>
<dbReference type="EMBL" id="MATO01000084">
    <property type="protein sequence ID" value="OCS84196.1"/>
    <property type="molecule type" value="Genomic_DNA"/>
</dbReference>
<organism evidence="8 9">
    <name type="scientific">Caryophanon latum</name>
    <dbReference type="NCBI Taxonomy" id="33977"/>
    <lineage>
        <taxon>Bacteria</taxon>
        <taxon>Bacillati</taxon>
        <taxon>Bacillota</taxon>
        <taxon>Bacilli</taxon>
        <taxon>Bacillales</taxon>
        <taxon>Caryophanaceae</taxon>
        <taxon>Caryophanon</taxon>
    </lineage>
</organism>
<gene>
    <name evidence="8" type="ORF">A6K76_16100</name>
</gene>
<dbReference type="InterPro" id="IPR007348">
    <property type="entry name" value="CopC_dom"/>
</dbReference>
<evidence type="ECO:0000256" key="6">
    <source>
        <dbReference type="SAM" id="SignalP"/>
    </source>
</evidence>
<comment type="caution">
    <text evidence="8">The sequence shown here is derived from an EMBL/GenBank/DDBJ whole genome shotgun (WGS) entry which is preliminary data.</text>
</comment>
<name>A0A1C0YAI2_9BACL</name>
<dbReference type="InterPro" id="IPR014755">
    <property type="entry name" value="Cu-Rt/internalin_Ig-like"/>
</dbReference>
<evidence type="ECO:0000256" key="4">
    <source>
        <dbReference type="ARBA" id="ARBA00023008"/>
    </source>
</evidence>
<keyword evidence="2" id="KW-0479">Metal-binding</keyword>
<dbReference type="Gene3D" id="2.60.40.1220">
    <property type="match status" value="1"/>
</dbReference>
<sequence>MKRFMSFAAATVIGAALSTSAFAHSPLKEATPAAGETVVEPLQQVTLQFDGNIEQGSYVDFISSTGDVLQANVAIDGNTLTGSFDEPLPNDSYTVDWSIISEDGHPLEGEYTLTVNAPVVEEVVEETVTESDNEAVATATEEVEAEETVTGPSAGMLLGVAIGVVALVGGVFFFVMRKE</sequence>
<evidence type="ECO:0000256" key="3">
    <source>
        <dbReference type="ARBA" id="ARBA00022729"/>
    </source>
</evidence>
<keyword evidence="5" id="KW-1133">Transmembrane helix</keyword>
<feature type="domain" description="CopC" evidence="7">
    <location>
        <begin position="24"/>
        <end position="115"/>
    </location>
</feature>
<keyword evidence="3 6" id="KW-0732">Signal</keyword>
<dbReference type="SUPFAM" id="SSF81296">
    <property type="entry name" value="E set domains"/>
    <property type="match status" value="1"/>
</dbReference>
<dbReference type="GO" id="GO:0042597">
    <property type="term" value="C:periplasmic space"/>
    <property type="evidence" value="ECO:0007669"/>
    <property type="project" value="InterPro"/>
</dbReference>
<dbReference type="GO" id="GO:0006825">
    <property type="term" value="P:copper ion transport"/>
    <property type="evidence" value="ECO:0007669"/>
    <property type="project" value="InterPro"/>
</dbReference>
<proteinExistence type="predicted"/>
<dbReference type="GO" id="GO:0030313">
    <property type="term" value="C:cell envelope"/>
    <property type="evidence" value="ECO:0007669"/>
    <property type="project" value="UniProtKB-SubCell"/>
</dbReference>
<dbReference type="PANTHER" id="PTHR34820">
    <property type="entry name" value="INNER MEMBRANE PROTEIN YEBZ"/>
    <property type="match status" value="1"/>
</dbReference>
<keyword evidence="5" id="KW-0472">Membrane</keyword>
<evidence type="ECO:0000313" key="8">
    <source>
        <dbReference type="EMBL" id="OCS84196.1"/>
    </source>
</evidence>
<dbReference type="GO" id="GO:0005886">
    <property type="term" value="C:plasma membrane"/>
    <property type="evidence" value="ECO:0007669"/>
    <property type="project" value="TreeGrafter"/>
</dbReference>
<dbReference type="OrthoDB" id="2353937at2"/>
<dbReference type="GO" id="GO:0046688">
    <property type="term" value="P:response to copper ion"/>
    <property type="evidence" value="ECO:0007669"/>
    <property type="project" value="InterPro"/>
</dbReference>